<dbReference type="EMBL" id="CP101114">
    <property type="protein sequence ID" value="UTO28189.1"/>
    <property type="molecule type" value="Genomic_DNA"/>
</dbReference>
<dbReference type="RefSeq" id="WP_254770099.1">
    <property type="nucleotide sequence ID" value="NZ_CP101114.1"/>
</dbReference>
<proteinExistence type="predicted"/>
<dbReference type="Proteomes" id="UP001059475">
    <property type="component" value="Chromosome"/>
</dbReference>
<name>A0ABY5ES10_9HYPH</name>
<gene>
    <name evidence="2" type="ORF">NMK50_08445</name>
</gene>
<keyword evidence="3" id="KW-1185">Reference proteome</keyword>
<keyword evidence="1" id="KW-0812">Transmembrane</keyword>
<sequence>MMLSMKDYKITFCIALVLLILGAIRAVYLLMFFFGLFTGGTYTGDDGFIDFIIFLPVFIWGLAIIFLPAVLVLHVIIN</sequence>
<evidence type="ECO:0000313" key="2">
    <source>
        <dbReference type="EMBL" id="UTO28189.1"/>
    </source>
</evidence>
<keyword evidence="1" id="KW-0472">Membrane</keyword>
<reference evidence="2" key="1">
    <citation type="submission" date="2022-07" db="EMBL/GenBank/DDBJ databases">
        <title>First report of Bartonella spp. in marsupials in Brazil, with a description of Bartonella harrusi sp. nov. and new proposal for taxonomic reclassification of species of the genus Bartonella.</title>
        <authorList>
            <person name="Amaral R.B."/>
        </authorList>
    </citation>
    <scope>NUCLEOTIDE SEQUENCE</scope>
    <source>
        <strain evidence="2">117A</strain>
    </source>
</reference>
<feature type="transmembrane region" description="Helical" evidence="1">
    <location>
        <begin position="12"/>
        <end position="39"/>
    </location>
</feature>
<evidence type="ECO:0000256" key="1">
    <source>
        <dbReference type="SAM" id="Phobius"/>
    </source>
</evidence>
<evidence type="ECO:0000313" key="3">
    <source>
        <dbReference type="Proteomes" id="UP001059475"/>
    </source>
</evidence>
<keyword evidence="1" id="KW-1133">Transmembrane helix</keyword>
<accession>A0ABY5ES10</accession>
<organism evidence="2 3">
    <name type="scientific">Bartonella harrusi</name>
    <dbReference type="NCBI Taxonomy" id="2961895"/>
    <lineage>
        <taxon>Bacteria</taxon>
        <taxon>Pseudomonadati</taxon>
        <taxon>Pseudomonadota</taxon>
        <taxon>Alphaproteobacteria</taxon>
        <taxon>Hyphomicrobiales</taxon>
        <taxon>Bartonellaceae</taxon>
        <taxon>Bartonella</taxon>
    </lineage>
</organism>
<feature type="transmembrane region" description="Helical" evidence="1">
    <location>
        <begin position="51"/>
        <end position="77"/>
    </location>
</feature>
<protein>
    <submittedName>
        <fullName evidence="2">Uncharacterized protein</fullName>
    </submittedName>
</protein>